<evidence type="ECO:0000313" key="3">
    <source>
        <dbReference type="Proteomes" id="UP000027647"/>
    </source>
</evidence>
<comment type="caution">
    <text evidence="2">The sequence shown here is derived from an EMBL/GenBank/DDBJ whole genome shotgun (WGS) entry which is preliminary data.</text>
</comment>
<feature type="region of interest" description="Disordered" evidence="1">
    <location>
        <begin position="1"/>
        <end position="21"/>
    </location>
</feature>
<dbReference type="AlphaFoldDB" id="A0A074MBB8"/>
<dbReference type="Proteomes" id="UP000027647">
    <property type="component" value="Unassembled WGS sequence"/>
</dbReference>
<accession>A0A074MBB8</accession>
<dbReference type="EMBL" id="JMIW01000002">
    <property type="protein sequence ID" value="KEO90719.1"/>
    <property type="molecule type" value="Genomic_DNA"/>
</dbReference>
<sequence>MASAAFVNAQEGRSSEESVPPPSDMGVICWAAIVEIAYQVASRCDLGEQAASKETLSAYADARSALADRLLANGWEQDGLDRFRAQQGSADASTQELCKFDEQNDTGKFLLALAQENPETIMEITDSVLAIPGPPRWGTCL</sequence>
<protein>
    <submittedName>
        <fullName evidence="2">Uncharacterized protein</fullName>
    </submittedName>
</protein>
<evidence type="ECO:0000313" key="2">
    <source>
        <dbReference type="EMBL" id="KEO90719.1"/>
    </source>
</evidence>
<name>A0A074MBB8_ERYLO</name>
<evidence type="ECO:0000256" key="1">
    <source>
        <dbReference type="SAM" id="MobiDB-lite"/>
    </source>
</evidence>
<dbReference type="STRING" id="1044.EH31_06680"/>
<keyword evidence="3" id="KW-1185">Reference proteome</keyword>
<organism evidence="2 3">
    <name type="scientific">Erythrobacter longus</name>
    <dbReference type="NCBI Taxonomy" id="1044"/>
    <lineage>
        <taxon>Bacteria</taxon>
        <taxon>Pseudomonadati</taxon>
        <taxon>Pseudomonadota</taxon>
        <taxon>Alphaproteobacteria</taxon>
        <taxon>Sphingomonadales</taxon>
        <taxon>Erythrobacteraceae</taxon>
        <taxon>Erythrobacter/Porphyrobacter group</taxon>
        <taxon>Erythrobacter</taxon>
    </lineage>
</organism>
<proteinExistence type="predicted"/>
<gene>
    <name evidence="2" type="ORF">EH31_06680</name>
</gene>
<reference evidence="2 3" key="1">
    <citation type="submission" date="2014-04" db="EMBL/GenBank/DDBJ databases">
        <title>A comprehensive comparison of genomes of Erythrobacter spp. strains.</title>
        <authorList>
            <person name="Zheng Q."/>
        </authorList>
    </citation>
    <scope>NUCLEOTIDE SEQUENCE [LARGE SCALE GENOMIC DNA]</scope>
    <source>
        <strain evidence="2 3">DSM 6997</strain>
    </source>
</reference>